<gene>
    <name evidence="3" type="ORF">FHU37_000674</name>
</gene>
<reference evidence="3 4" key="1">
    <citation type="submission" date="2020-07" db="EMBL/GenBank/DDBJ databases">
        <title>Sequencing the genomes of 1000 actinobacteria strains.</title>
        <authorList>
            <person name="Klenk H.-P."/>
        </authorList>
    </citation>
    <scope>NUCLEOTIDE SEQUENCE [LARGE SCALE GENOMIC DNA]</scope>
    <source>
        <strain evidence="3 4">DSM 42178</strain>
    </source>
</reference>
<dbReference type="SUPFAM" id="SSF46785">
    <property type="entry name" value="Winged helix' DNA-binding domain"/>
    <property type="match status" value="1"/>
</dbReference>
<accession>A0A852ZYP3</accession>
<name>A0A852ZYP3_9ACTN</name>
<dbReference type="Pfam" id="PF00480">
    <property type="entry name" value="ROK"/>
    <property type="match status" value="1"/>
</dbReference>
<dbReference type="Gene3D" id="3.30.420.40">
    <property type="match status" value="2"/>
</dbReference>
<keyword evidence="3" id="KW-0808">Transferase</keyword>
<dbReference type="InterPro" id="IPR049874">
    <property type="entry name" value="ROK_cs"/>
</dbReference>
<dbReference type="PANTHER" id="PTHR18964:SF149">
    <property type="entry name" value="BIFUNCTIONAL UDP-N-ACETYLGLUCOSAMINE 2-EPIMERASE_N-ACETYLMANNOSAMINE KINASE"/>
    <property type="match status" value="1"/>
</dbReference>
<evidence type="ECO:0000259" key="2">
    <source>
        <dbReference type="Pfam" id="PF09339"/>
    </source>
</evidence>
<evidence type="ECO:0000256" key="1">
    <source>
        <dbReference type="ARBA" id="ARBA00006479"/>
    </source>
</evidence>
<sequence length="396" mass="40868">MVMDSTPVTDLLGEQTRAEMFALVLTDGPISRTGIAHRLGVSPSTVTRLLLPLVEGGYLQESQATRTGPGRPQLLLRVNARKHAVVGIKIGPGRVVGVLTDMAARVIARGSLPLSSTSAGTVLDTAARLAGQLIKDAPSGDDGDPVLGIGVGVSGHVDARTGVCRVSPLLGWADVDVARPLSARTGLPVVVNNDVNTLVVAERWFGHGREVDSFAVVTVGPGIGCGLLLDSRLYAGASGMAGEFGHLPQDPDGPVCGCGRVGCLEVLSSTAAVLRHLRDSGAAHPATIEQAMALARTATGAASDIAREAFSRAGAALGRGLAGLCNILNLQRVVIAGEGVVAQDLFGPAMTKAFEEHAFSDSARDCHLLFDPVTDDLWARGAACLVIRDIVRAPLS</sequence>
<dbReference type="PROSITE" id="PS01125">
    <property type="entry name" value="ROK"/>
    <property type="match status" value="1"/>
</dbReference>
<keyword evidence="3" id="KW-0418">Kinase</keyword>
<dbReference type="InterPro" id="IPR005471">
    <property type="entry name" value="Tscrpt_reg_IclR_N"/>
</dbReference>
<dbReference type="InterPro" id="IPR036388">
    <property type="entry name" value="WH-like_DNA-bd_sf"/>
</dbReference>
<dbReference type="AlphaFoldDB" id="A0A852ZYP3"/>
<dbReference type="GO" id="GO:0016301">
    <property type="term" value="F:kinase activity"/>
    <property type="evidence" value="ECO:0007669"/>
    <property type="project" value="UniProtKB-KW"/>
</dbReference>
<dbReference type="InterPro" id="IPR043129">
    <property type="entry name" value="ATPase_NBD"/>
</dbReference>
<dbReference type="EMBL" id="JACBZD010000001">
    <property type="protein sequence ID" value="NYI03731.1"/>
    <property type="molecule type" value="Genomic_DNA"/>
</dbReference>
<evidence type="ECO:0000313" key="4">
    <source>
        <dbReference type="Proteomes" id="UP000567795"/>
    </source>
</evidence>
<dbReference type="CDD" id="cd00090">
    <property type="entry name" value="HTH_ARSR"/>
    <property type="match status" value="1"/>
</dbReference>
<organism evidence="3 4">
    <name type="scientific">Allostreptomyces psammosilenae</name>
    <dbReference type="NCBI Taxonomy" id="1892865"/>
    <lineage>
        <taxon>Bacteria</taxon>
        <taxon>Bacillati</taxon>
        <taxon>Actinomycetota</taxon>
        <taxon>Actinomycetes</taxon>
        <taxon>Kitasatosporales</taxon>
        <taxon>Streptomycetaceae</taxon>
        <taxon>Allostreptomyces</taxon>
    </lineage>
</organism>
<dbReference type="CDD" id="cd24073">
    <property type="entry name" value="ASKHA_ATPase_ROK_CYANR"/>
    <property type="match status" value="1"/>
</dbReference>
<dbReference type="Gene3D" id="1.10.10.10">
    <property type="entry name" value="Winged helix-like DNA-binding domain superfamily/Winged helix DNA-binding domain"/>
    <property type="match status" value="1"/>
</dbReference>
<dbReference type="RefSeq" id="WP_179812735.1">
    <property type="nucleotide sequence ID" value="NZ_JACBZD010000001.1"/>
</dbReference>
<dbReference type="InterPro" id="IPR000600">
    <property type="entry name" value="ROK"/>
</dbReference>
<comment type="caution">
    <text evidence="3">The sequence shown here is derived from an EMBL/GenBank/DDBJ whole genome shotgun (WGS) entry which is preliminary data.</text>
</comment>
<dbReference type="GO" id="GO:0006355">
    <property type="term" value="P:regulation of DNA-templated transcription"/>
    <property type="evidence" value="ECO:0007669"/>
    <property type="project" value="InterPro"/>
</dbReference>
<dbReference type="InterPro" id="IPR036390">
    <property type="entry name" value="WH_DNA-bd_sf"/>
</dbReference>
<keyword evidence="4" id="KW-1185">Reference proteome</keyword>
<comment type="similarity">
    <text evidence="1">Belongs to the ROK (NagC/XylR) family.</text>
</comment>
<dbReference type="SUPFAM" id="SSF53067">
    <property type="entry name" value="Actin-like ATPase domain"/>
    <property type="match status" value="1"/>
</dbReference>
<dbReference type="GO" id="GO:0003677">
    <property type="term" value="F:DNA binding"/>
    <property type="evidence" value="ECO:0007669"/>
    <property type="project" value="InterPro"/>
</dbReference>
<dbReference type="PANTHER" id="PTHR18964">
    <property type="entry name" value="ROK (REPRESSOR, ORF, KINASE) FAMILY"/>
    <property type="match status" value="1"/>
</dbReference>
<dbReference type="Proteomes" id="UP000567795">
    <property type="component" value="Unassembled WGS sequence"/>
</dbReference>
<proteinExistence type="inferred from homology"/>
<evidence type="ECO:0000313" key="3">
    <source>
        <dbReference type="EMBL" id="NYI03731.1"/>
    </source>
</evidence>
<protein>
    <submittedName>
        <fullName evidence="3">Putative NBD/HSP70 family sugar kinase</fullName>
    </submittedName>
</protein>
<dbReference type="InterPro" id="IPR011991">
    <property type="entry name" value="ArsR-like_HTH"/>
</dbReference>
<feature type="domain" description="HTH iclR-type" evidence="2">
    <location>
        <begin position="27"/>
        <end position="61"/>
    </location>
</feature>
<dbReference type="Pfam" id="PF09339">
    <property type="entry name" value="HTH_IclR"/>
    <property type="match status" value="1"/>
</dbReference>